<evidence type="ECO:0000313" key="3">
    <source>
        <dbReference type="EMBL" id="CAD8521014.1"/>
    </source>
</evidence>
<dbReference type="AlphaFoldDB" id="A0A7S0IGC5"/>
<sequence>MDQYARAVAEYLKEHVGVQDVKYVPGKPATMSDIQAWEDANLPFKLPEDLKAFLLSSDGFKMTWDVLFKQEVHHLGNMHINSLAEIKKMPMMLVPHDDADDDDLLVVPPGSVWDPRREDDGARGPDGWKPPFPSAAFDLDSSVRHGRVALVFVPSFEASSSGSNVGDELTPTRSVPHKAQVWFQDISTRWHIMADSFSEYYRLMTAHLGLPRWHYKLMDVGMDRPTTQWFNFFRPELLAMDLDKGKLRRQERLRRY</sequence>
<accession>A0A7S0IGC5</accession>
<reference evidence="3" key="1">
    <citation type="submission" date="2021-01" db="EMBL/GenBank/DDBJ databases">
        <authorList>
            <person name="Corre E."/>
            <person name="Pelletier E."/>
            <person name="Niang G."/>
            <person name="Scheremetjew M."/>
            <person name="Finn R."/>
            <person name="Kale V."/>
            <person name="Holt S."/>
            <person name="Cochrane G."/>
            <person name="Meng A."/>
            <person name="Brown T."/>
            <person name="Cohen L."/>
        </authorList>
    </citation>
    <scope>NUCLEOTIDE SEQUENCE</scope>
    <source>
        <strain evidence="3">CCMP1723</strain>
    </source>
</reference>
<dbReference type="PANTHER" id="PTHR31854:SF2">
    <property type="entry name" value="TUBULIN POLYGLUTAMYLASE COMPLEX SUBUNIT 2"/>
    <property type="match status" value="1"/>
</dbReference>
<gene>
    <name evidence="3" type="ORF">MCOM1403_LOCUS8440</name>
</gene>
<dbReference type="InterPro" id="IPR039231">
    <property type="entry name" value="TPGS2"/>
</dbReference>
<feature type="region of interest" description="Disordered" evidence="1">
    <location>
        <begin position="108"/>
        <end position="129"/>
    </location>
</feature>
<protein>
    <recommendedName>
        <fullName evidence="2">Knr4/Smi1-like domain-containing protein</fullName>
    </recommendedName>
</protein>
<feature type="domain" description="Knr4/Smi1-like" evidence="2">
    <location>
        <begin position="28"/>
        <end position="203"/>
    </location>
</feature>
<dbReference type="Gene3D" id="3.40.1580.10">
    <property type="entry name" value="SMI1/KNR4-like"/>
    <property type="match status" value="1"/>
</dbReference>
<evidence type="ECO:0000259" key="2">
    <source>
        <dbReference type="SMART" id="SM00860"/>
    </source>
</evidence>
<dbReference type="InterPro" id="IPR037883">
    <property type="entry name" value="Knr4/Smi1-like_sf"/>
</dbReference>
<evidence type="ECO:0000256" key="1">
    <source>
        <dbReference type="SAM" id="MobiDB-lite"/>
    </source>
</evidence>
<dbReference type="EMBL" id="HBEQ01010486">
    <property type="protein sequence ID" value="CAD8521014.1"/>
    <property type="molecule type" value="Transcribed_RNA"/>
</dbReference>
<proteinExistence type="predicted"/>
<organism evidence="3">
    <name type="scientific">Micromonas pusilla</name>
    <name type="common">Picoplanktonic green alga</name>
    <name type="synonym">Chromulina pusilla</name>
    <dbReference type="NCBI Taxonomy" id="38833"/>
    <lineage>
        <taxon>Eukaryota</taxon>
        <taxon>Viridiplantae</taxon>
        <taxon>Chlorophyta</taxon>
        <taxon>Mamiellophyceae</taxon>
        <taxon>Mamiellales</taxon>
        <taxon>Mamiellaceae</taxon>
        <taxon>Micromonas</taxon>
    </lineage>
</organism>
<feature type="compositionally biased region" description="Basic and acidic residues" evidence="1">
    <location>
        <begin position="114"/>
        <end position="123"/>
    </location>
</feature>
<dbReference type="SMART" id="SM00860">
    <property type="entry name" value="SMI1_KNR4"/>
    <property type="match status" value="1"/>
</dbReference>
<dbReference type="SUPFAM" id="SSF160631">
    <property type="entry name" value="SMI1/KNR4-like"/>
    <property type="match status" value="1"/>
</dbReference>
<dbReference type="PANTHER" id="PTHR31854">
    <property type="entry name" value="TUBULIN POLYGLUTAMYLASE COMPLEX SUBUNIT 2"/>
    <property type="match status" value="1"/>
</dbReference>
<name>A0A7S0IGC5_MICPS</name>
<dbReference type="InterPro" id="IPR018958">
    <property type="entry name" value="Knr4/Smi1-like_dom"/>
</dbReference>